<feature type="region of interest" description="Disordered" evidence="1">
    <location>
        <begin position="56"/>
        <end position="131"/>
    </location>
</feature>
<proteinExistence type="predicted"/>
<reference evidence="2 3" key="1">
    <citation type="journal article" date="2024" name="G3 (Bethesda)">
        <title>Genome assembly of Hibiscus sabdariffa L. provides insights into metabolisms of medicinal natural products.</title>
        <authorList>
            <person name="Kim T."/>
        </authorList>
    </citation>
    <scope>NUCLEOTIDE SEQUENCE [LARGE SCALE GENOMIC DNA]</scope>
    <source>
        <strain evidence="2">TK-2024</strain>
        <tissue evidence="2">Old leaves</tissue>
    </source>
</reference>
<keyword evidence="3" id="KW-1185">Reference proteome</keyword>
<evidence type="ECO:0000256" key="1">
    <source>
        <dbReference type="SAM" id="MobiDB-lite"/>
    </source>
</evidence>
<organism evidence="2 3">
    <name type="scientific">Hibiscus sabdariffa</name>
    <name type="common">roselle</name>
    <dbReference type="NCBI Taxonomy" id="183260"/>
    <lineage>
        <taxon>Eukaryota</taxon>
        <taxon>Viridiplantae</taxon>
        <taxon>Streptophyta</taxon>
        <taxon>Embryophyta</taxon>
        <taxon>Tracheophyta</taxon>
        <taxon>Spermatophyta</taxon>
        <taxon>Magnoliopsida</taxon>
        <taxon>eudicotyledons</taxon>
        <taxon>Gunneridae</taxon>
        <taxon>Pentapetalae</taxon>
        <taxon>rosids</taxon>
        <taxon>malvids</taxon>
        <taxon>Malvales</taxon>
        <taxon>Malvaceae</taxon>
        <taxon>Malvoideae</taxon>
        <taxon>Hibiscus</taxon>
    </lineage>
</organism>
<sequence>MLGSDNESYIGLIKHLCSVGEINIYVGYGLELENADVGVEEVNVNDSGFNVEEVEVDVDDGPNAGPSADPELPMEPSPSQAGPSAASVSGSTGVAGSTRLETDNVEVGVEDINEGRADNDDESDDDSDVGT</sequence>
<protein>
    <submittedName>
        <fullName evidence="2">Uncharacterized protein</fullName>
    </submittedName>
</protein>
<feature type="compositionally biased region" description="Acidic residues" evidence="1">
    <location>
        <begin position="119"/>
        <end position="131"/>
    </location>
</feature>
<dbReference type="EMBL" id="JBBPBM010000134">
    <property type="protein sequence ID" value="KAK8504820.1"/>
    <property type="molecule type" value="Genomic_DNA"/>
</dbReference>
<evidence type="ECO:0000313" key="2">
    <source>
        <dbReference type="EMBL" id="KAK8504820.1"/>
    </source>
</evidence>
<evidence type="ECO:0000313" key="3">
    <source>
        <dbReference type="Proteomes" id="UP001472677"/>
    </source>
</evidence>
<feature type="compositionally biased region" description="Low complexity" evidence="1">
    <location>
        <begin position="77"/>
        <end position="98"/>
    </location>
</feature>
<name>A0ABR2BEH1_9ROSI</name>
<accession>A0ABR2BEH1</accession>
<gene>
    <name evidence="2" type="ORF">V6N12_033071</name>
</gene>
<dbReference type="Proteomes" id="UP001472677">
    <property type="component" value="Unassembled WGS sequence"/>
</dbReference>
<comment type="caution">
    <text evidence="2">The sequence shown here is derived from an EMBL/GenBank/DDBJ whole genome shotgun (WGS) entry which is preliminary data.</text>
</comment>